<reference evidence="7" key="2">
    <citation type="submission" date="2016-06" db="EMBL/GenBank/DDBJ databases">
        <authorList>
            <person name="Olsen C.W."/>
            <person name="Carey S."/>
            <person name="Hinshaw L."/>
            <person name="Karasin A.I."/>
        </authorList>
    </citation>
    <scope>NUCLEOTIDE SEQUENCE [LARGE SCALE GENOMIC DNA]</scope>
    <source>
        <strain evidence="7">PM4</strain>
    </source>
</reference>
<dbReference type="InterPro" id="IPR003801">
    <property type="entry name" value="GTP_cyclohydrolase_FolE2/MptA"/>
</dbReference>
<dbReference type="KEGG" id="cdiv:CPM_1080"/>
<name>A0A1N5UQE8_9ARCH</name>
<feature type="site" description="May be catalytically important" evidence="4">
    <location>
        <position position="153"/>
    </location>
</feature>
<comment type="pathway">
    <text evidence="4">Cofactor biosynthesis; 5,6,7,8-tetrahydromethanopterin biosynthesis.</text>
</comment>
<evidence type="ECO:0000313" key="9">
    <source>
        <dbReference type="Proteomes" id="UP000195607"/>
    </source>
</evidence>
<evidence type="ECO:0000256" key="3">
    <source>
        <dbReference type="ARBA" id="ARBA00023004"/>
    </source>
</evidence>
<comment type="catalytic activity">
    <reaction evidence="4">
        <text>GTP + H2O = 7,8-dihydroneopterin 2',3'-cyclic phosphate + formate + diphosphate + H(+)</text>
        <dbReference type="Rhea" id="RHEA:25860"/>
        <dbReference type="ChEBI" id="CHEBI:15377"/>
        <dbReference type="ChEBI" id="CHEBI:15378"/>
        <dbReference type="ChEBI" id="CHEBI:15740"/>
        <dbReference type="ChEBI" id="CHEBI:33019"/>
        <dbReference type="ChEBI" id="CHEBI:37565"/>
        <dbReference type="ChEBI" id="CHEBI:58854"/>
        <dbReference type="EC" id="3.5.4.39"/>
    </reaction>
</comment>
<keyword evidence="1 4" id="KW-0479">Metal-binding</keyword>
<dbReference type="OrthoDB" id="53087at2157"/>
<dbReference type="PANTHER" id="PTHR36445">
    <property type="entry name" value="GTP CYCLOHYDROLASE MPTA"/>
    <property type="match status" value="1"/>
</dbReference>
<reference evidence="8" key="3">
    <citation type="submission" date="2016-06" db="EMBL/GenBank/DDBJ databases">
        <authorList>
            <person name="Toshchakov V.S."/>
        </authorList>
    </citation>
    <scope>NUCLEOTIDE SEQUENCE [LARGE SCALE GENOMIC DNA]</scope>
    <source>
        <strain>PM4 (JCM 30641</strain>
        <strain evidence="8">\VKM B-2940)</strain>
    </source>
</reference>
<comment type="function">
    <text evidence="4">Converts GTP to 7,8-dihydro-D-neopterin 2',3'-cyclic phosphate, the first intermediate in the biosynthesis of coenzyme methanopterin.</text>
</comment>
<dbReference type="UniPathway" id="UPA00065"/>
<reference evidence="6 9" key="1">
    <citation type="submission" date="2016-04" db="EMBL/GenBank/DDBJ databases">
        <authorList>
            <person name="Evans L.H."/>
            <person name="Alamgir A."/>
            <person name="Owens N."/>
            <person name="Weber N.D."/>
            <person name="Virtaneva K."/>
            <person name="Barbian K."/>
            <person name="Babar A."/>
            <person name="Rosenke K."/>
        </authorList>
    </citation>
    <scope>NUCLEOTIDE SEQUENCE [LARGE SCALE GENOMIC DNA]</scope>
    <source>
        <strain evidence="6">S5</strain>
        <strain evidence="9">S5(T) (JCM 30642 \VKM B-2941)</strain>
    </source>
</reference>
<comment type="cofactor">
    <cofactor evidence="4">
        <name>Fe(2+)</name>
        <dbReference type="ChEBI" id="CHEBI:29033"/>
    </cofactor>
    <text evidence="4">Binds 1 Fe(2+) ion per subunit.</text>
</comment>
<evidence type="ECO:0000313" key="8">
    <source>
        <dbReference type="Proteomes" id="UP000187822"/>
    </source>
</evidence>
<dbReference type="AlphaFoldDB" id="A0A1N5UQE8"/>
<dbReference type="Gene3D" id="3.10.270.10">
    <property type="entry name" value="Urate Oxidase"/>
    <property type="match status" value="1"/>
</dbReference>
<sequence>MDKYKDVQGGEPVHLLNVDRVGVKNVRVPITVRRGNDVFNLSVSLNVFVDLPSWRKGADMSRTIESINSVINGHKSEDAIEHVSMEICKECLKRFDYSQKAMVEMNTVLYLNRNASGGSESFVPYEVKVNSELDRNGTSKTTLSVEIMVINACPCAMETARTILKESIPEATEILDKIPVITHNQRNHIVIKIEYRGNLDIEIKNLIEFVEGRMNGSLLPLLKRSDEGEMVVKAHLNPMFVEDIVRDISFNIVRYFSEIGDDVRLTISSESEESIHPHNAFAEISSTFGQIRKENSN</sequence>
<proteinExistence type="inferred from homology"/>
<dbReference type="STRING" id="1673428.CPM_1080"/>
<comment type="subunit">
    <text evidence="4">Homodimer.</text>
</comment>
<keyword evidence="3 4" id="KW-0408">Iron</keyword>
<dbReference type="GO" id="GO:0044682">
    <property type="term" value="F:GTP cyclohydrolase IV activity"/>
    <property type="evidence" value="ECO:0007669"/>
    <property type="project" value="UniProtKB-UniRule"/>
</dbReference>
<dbReference type="GO" id="GO:0003934">
    <property type="term" value="F:GTP cyclohydrolase I activity"/>
    <property type="evidence" value="ECO:0007669"/>
    <property type="project" value="InterPro"/>
</dbReference>
<dbReference type="HAMAP" id="MF_01527_A">
    <property type="entry name" value="GTP_cyclohydrol_A"/>
    <property type="match status" value="1"/>
</dbReference>
<dbReference type="GO" id="GO:2001118">
    <property type="term" value="P:tetrahydromethanopterin biosynthetic process"/>
    <property type="evidence" value="ECO:0007669"/>
    <property type="project" value="UniProtKB-UniRule"/>
</dbReference>
<comment type="similarity">
    <text evidence="4">Belongs to the GTP cyclohydrolase IV family.</text>
</comment>
<dbReference type="Proteomes" id="UP000195607">
    <property type="component" value="Chromosome I"/>
</dbReference>
<dbReference type="PANTHER" id="PTHR36445:SF1">
    <property type="entry name" value="GTP CYCLOHYDROLASE MPTA"/>
    <property type="match status" value="1"/>
</dbReference>
<dbReference type="EMBL" id="LT719092">
    <property type="protein sequence ID" value="SJK84894.1"/>
    <property type="molecule type" value="Genomic_DNA"/>
</dbReference>
<gene>
    <name evidence="4" type="primary">mptA</name>
    <name evidence="7" type="ORF">CPM_1080</name>
    <name evidence="6" type="ORF">CSP5_1076</name>
</gene>
<dbReference type="NCBIfam" id="TIGR00294">
    <property type="entry name" value="GTP cyclohydrolase MptA"/>
    <property type="match status" value="1"/>
</dbReference>
<dbReference type="RefSeq" id="WP_021790035.1">
    <property type="nucleotide sequence ID" value="NZ_LT671858.1"/>
</dbReference>
<dbReference type="Proteomes" id="UP000187822">
    <property type="component" value="Chromosome I"/>
</dbReference>
<keyword evidence="2 4" id="KW-0378">Hydrolase</keyword>
<evidence type="ECO:0000313" key="6">
    <source>
        <dbReference type="EMBL" id="SIM62942.1"/>
    </source>
</evidence>
<keyword evidence="8" id="KW-1185">Reference proteome</keyword>
<dbReference type="InterPro" id="IPR022840">
    <property type="entry name" value="GTP_cyclohydrolase_MptA"/>
</dbReference>
<dbReference type="Pfam" id="PF02649">
    <property type="entry name" value="GCHY-1"/>
    <property type="match status" value="1"/>
</dbReference>
<evidence type="ECO:0000313" key="7">
    <source>
        <dbReference type="EMBL" id="SJK84894.1"/>
    </source>
</evidence>
<organism evidence="6 9">
    <name type="scientific">Cuniculiplasma divulgatum</name>
    <dbReference type="NCBI Taxonomy" id="1673428"/>
    <lineage>
        <taxon>Archaea</taxon>
        <taxon>Methanobacteriati</taxon>
        <taxon>Thermoplasmatota</taxon>
        <taxon>Thermoplasmata</taxon>
        <taxon>Thermoplasmatales</taxon>
        <taxon>Cuniculiplasmataceae</taxon>
        <taxon>Cuniculiplasma</taxon>
    </lineage>
</organism>
<dbReference type="EMBL" id="LT671858">
    <property type="protein sequence ID" value="SIM62942.1"/>
    <property type="molecule type" value="Genomic_DNA"/>
</dbReference>
<evidence type="ECO:0000256" key="1">
    <source>
        <dbReference type="ARBA" id="ARBA00022723"/>
    </source>
</evidence>
<dbReference type="GeneID" id="41588336"/>
<dbReference type="EC" id="3.5.4.39" evidence="4 5"/>
<protein>
    <recommendedName>
        <fullName evidence="4 5">GTP cyclohydrolase MptA</fullName>
        <ecNumber evidence="4 5">3.5.4.39</ecNumber>
    </recommendedName>
    <alternativeName>
        <fullName evidence="4">GTP cyclohydrolase IV</fullName>
    </alternativeName>
</protein>
<evidence type="ECO:0000256" key="2">
    <source>
        <dbReference type="ARBA" id="ARBA00022801"/>
    </source>
</evidence>
<dbReference type="GO" id="GO:0005506">
    <property type="term" value="F:iron ion binding"/>
    <property type="evidence" value="ECO:0007669"/>
    <property type="project" value="UniProtKB-UniRule"/>
</dbReference>
<evidence type="ECO:0000256" key="4">
    <source>
        <dbReference type="HAMAP-Rule" id="MF_01527"/>
    </source>
</evidence>
<evidence type="ECO:0000256" key="5">
    <source>
        <dbReference type="NCBIfam" id="TIGR00294"/>
    </source>
</evidence>
<accession>A0A1N5UQE8</accession>